<evidence type="ECO:0000256" key="3">
    <source>
        <dbReference type="ARBA" id="ARBA00022448"/>
    </source>
</evidence>
<evidence type="ECO:0000256" key="1">
    <source>
        <dbReference type="ARBA" id="ARBA00004651"/>
    </source>
</evidence>
<evidence type="ECO:0000256" key="4">
    <source>
        <dbReference type="ARBA" id="ARBA00022475"/>
    </source>
</evidence>
<evidence type="ECO:0000256" key="6">
    <source>
        <dbReference type="ARBA" id="ARBA00022989"/>
    </source>
</evidence>
<dbReference type="InterPro" id="IPR004695">
    <property type="entry name" value="SLAC1/Mae1/Ssu1/TehA"/>
</dbReference>
<evidence type="ECO:0000256" key="5">
    <source>
        <dbReference type="ARBA" id="ARBA00022692"/>
    </source>
</evidence>
<protein>
    <submittedName>
        <fullName evidence="9">Tellurite resistance protein TehA-like permease</fullName>
    </submittedName>
</protein>
<evidence type="ECO:0000256" key="2">
    <source>
        <dbReference type="ARBA" id="ARBA00008566"/>
    </source>
</evidence>
<keyword evidence="5 8" id="KW-0812">Transmembrane</keyword>
<dbReference type="PANTHER" id="PTHR31686">
    <property type="match status" value="1"/>
</dbReference>
<evidence type="ECO:0000256" key="7">
    <source>
        <dbReference type="ARBA" id="ARBA00023136"/>
    </source>
</evidence>
<dbReference type="PANTHER" id="PTHR31686:SF1">
    <property type="entry name" value="SULFITE EFFLUX PUMP SSU1"/>
    <property type="match status" value="1"/>
</dbReference>
<feature type="transmembrane region" description="Helical" evidence="8">
    <location>
        <begin position="318"/>
        <end position="339"/>
    </location>
</feature>
<comment type="subcellular location">
    <subcellularLocation>
        <location evidence="1">Cell membrane</location>
        <topology evidence="1">Multi-pass membrane protein</topology>
    </subcellularLocation>
</comment>
<sequence>MSITRSCRGIGPNWYASVMGTAIVANAAHALPVGFPGRNAFAVAVWLLSLAALAAVGAARAAHLLRHRDVARAHLLDEPSTAVFYGCPPMALLAVGHGTLVIGPAVLGERVAVALDLVLWTTGTLYSLAVAVAVPYLMTSRHRGHPGASDPTRLLPVVAPMVAAALGPALVPHLPPGEARATMLYGCYAMFGMSLLATLTLLPGVWTRLVRDPLAPVTLTPTLFLVLGPLGQSTTAVNQLADAAGAAAPAHAAAMRAFAVLYGVPVLGFALLWLAVAGLANARALRGGMPFAMTWWAYTFPVGTCVTGAAALARRTGLTALTAVAAALFLLLTVAWAVAASRTLRGVLSGRLLAPPAAPAPAGVPLREARAA</sequence>
<feature type="transmembrane region" description="Helical" evidence="8">
    <location>
        <begin position="183"/>
        <end position="202"/>
    </location>
</feature>
<keyword evidence="10" id="KW-1185">Reference proteome</keyword>
<dbReference type="Pfam" id="PF03595">
    <property type="entry name" value="SLAC1"/>
    <property type="match status" value="1"/>
</dbReference>
<dbReference type="Gene3D" id="1.50.10.150">
    <property type="entry name" value="Voltage-dependent anion channel"/>
    <property type="match status" value="1"/>
</dbReference>
<dbReference type="AlphaFoldDB" id="A0A7W3LVE8"/>
<dbReference type="GO" id="GO:0005886">
    <property type="term" value="C:plasma membrane"/>
    <property type="evidence" value="ECO:0007669"/>
    <property type="project" value="UniProtKB-SubCell"/>
</dbReference>
<dbReference type="RefSeq" id="WP_182846999.1">
    <property type="nucleotide sequence ID" value="NZ_BAAALP010000071.1"/>
</dbReference>
<proteinExistence type="inferred from homology"/>
<feature type="transmembrane region" description="Helical" evidence="8">
    <location>
        <begin position="117"/>
        <end position="139"/>
    </location>
</feature>
<dbReference type="InterPro" id="IPR038665">
    <property type="entry name" value="Voltage-dep_anion_channel_sf"/>
</dbReference>
<reference evidence="9 10" key="1">
    <citation type="submission" date="2020-08" db="EMBL/GenBank/DDBJ databases">
        <title>Genomic Encyclopedia of Type Strains, Phase IV (KMG-IV): sequencing the most valuable type-strain genomes for metagenomic binning, comparative biology and taxonomic classification.</title>
        <authorList>
            <person name="Goeker M."/>
        </authorList>
    </citation>
    <scope>NUCLEOTIDE SEQUENCE [LARGE SCALE GENOMIC DNA]</scope>
    <source>
        <strain evidence="9 10">DSM 44197</strain>
    </source>
</reference>
<feature type="transmembrane region" description="Helical" evidence="8">
    <location>
        <begin position="83"/>
        <end position="105"/>
    </location>
</feature>
<feature type="transmembrane region" description="Helical" evidence="8">
    <location>
        <begin position="259"/>
        <end position="280"/>
    </location>
</feature>
<keyword evidence="7 8" id="KW-0472">Membrane</keyword>
<comment type="similarity">
    <text evidence="2">Belongs to the tellurite-resistance/dicarboxylate transporter (TDT) family.</text>
</comment>
<feature type="transmembrane region" description="Helical" evidence="8">
    <location>
        <begin position="41"/>
        <end position="62"/>
    </location>
</feature>
<dbReference type="EMBL" id="JACJIA010000010">
    <property type="protein sequence ID" value="MBA8954981.1"/>
    <property type="molecule type" value="Genomic_DNA"/>
</dbReference>
<keyword evidence="3" id="KW-0813">Transport</keyword>
<dbReference type="Proteomes" id="UP000572680">
    <property type="component" value="Unassembled WGS sequence"/>
</dbReference>
<organism evidence="9 10">
    <name type="scientific">Actinomadura namibiensis</name>
    <dbReference type="NCBI Taxonomy" id="182080"/>
    <lineage>
        <taxon>Bacteria</taxon>
        <taxon>Bacillati</taxon>
        <taxon>Actinomycetota</taxon>
        <taxon>Actinomycetes</taxon>
        <taxon>Streptosporangiales</taxon>
        <taxon>Thermomonosporaceae</taxon>
        <taxon>Actinomadura</taxon>
    </lineage>
</organism>
<accession>A0A7W3LVE8</accession>
<feature type="transmembrane region" description="Helical" evidence="8">
    <location>
        <begin position="292"/>
        <end position="312"/>
    </location>
</feature>
<dbReference type="InterPro" id="IPR051629">
    <property type="entry name" value="Sulfite_efflux_TDT"/>
</dbReference>
<gene>
    <name evidence="9" type="ORF">HNR61_006638</name>
</gene>
<evidence type="ECO:0000313" key="10">
    <source>
        <dbReference type="Proteomes" id="UP000572680"/>
    </source>
</evidence>
<comment type="caution">
    <text evidence="9">The sequence shown here is derived from an EMBL/GenBank/DDBJ whole genome shotgun (WGS) entry which is preliminary data.</text>
</comment>
<dbReference type="GO" id="GO:0055085">
    <property type="term" value="P:transmembrane transport"/>
    <property type="evidence" value="ECO:0007669"/>
    <property type="project" value="InterPro"/>
</dbReference>
<name>A0A7W3LVE8_ACTNM</name>
<dbReference type="CDD" id="cd09320">
    <property type="entry name" value="TDT_like_2"/>
    <property type="match status" value="1"/>
</dbReference>
<feature type="transmembrane region" description="Helical" evidence="8">
    <location>
        <begin position="12"/>
        <end position="35"/>
    </location>
</feature>
<evidence type="ECO:0000256" key="8">
    <source>
        <dbReference type="SAM" id="Phobius"/>
    </source>
</evidence>
<evidence type="ECO:0000313" key="9">
    <source>
        <dbReference type="EMBL" id="MBA8954981.1"/>
    </source>
</evidence>
<feature type="transmembrane region" description="Helical" evidence="8">
    <location>
        <begin position="151"/>
        <end position="171"/>
    </location>
</feature>
<keyword evidence="6 8" id="KW-1133">Transmembrane helix</keyword>
<keyword evidence="4" id="KW-1003">Cell membrane</keyword>